<comment type="caution">
    <text evidence="2">The sequence shown here is derived from an EMBL/GenBank/DDBJ whole genome shotgun (WGS) entry which is preliminary data.</text>
</comment>
<keyword evidence="1" id="KW-0812">Transmembrane</keyword>
<protein>
    <submittedName>
        <fullName evidence="2">Uncharacterized protein</fullName>
    </submittedName>
</protein>
<dbReference type="AlphaFoldDB" id="A0A2P4XMV3"/>
<dbReference type="EMBL" id="NCKW01009510">
    <property type="protein sequence ID" value="POM66890.1"/>
    <property type="molecule type" value="Genomic_DNA"/>
</dbReference>
<organism evidence="2 3">
    <name type="scientific">Phytophthora palmivora</name>
    <dbReference type="NCBI Taxonomy" id="4796"/>
    <lineage>
        <taxon>Eukaryota</taxon>
        <taxon>Sar</taxon>
        <taxon>Stramenopiles</taxon>
        <taxon>Oomycota</taxon>
        <taxon>Peronosporomycetes</taxon>
        <taxon>Peronosporales</taxon>
        <taxon>Peronosporaceae</taxon>
        <taxon>Phytophthora</taxon>
    </lineage>
</organism>
<keyword evidence="3" id="KW-1185">Reference proteome</keyword>
<proteinExistence type="predicted"/>
<evidence type="ECO:0000313" key="3">
    <source>
        <dbReference type="Proteomes" id="UP000237271"/>
    </source>
</evidence>
<evidence type="ECO:0000256" key="1">
    <source>
        <dbReference type="SAM" id="Phobius"/>
    </source>
</evidence>
<gene>
    <name evidence="2" type="ORF">PHPALM_17175</name>
</gene>
<keyword evidence="1" id="KW-0472">Membrane</keyword>
<feature type="transmembrane region" description="Helical" evidence="1">
    <location>
        <begin position="67"/>
        <end position="88"/>
    </location>
</feature>
<dbReference type="OrthoDB" id="146663at2759"/>
<keyword evidence="1" id="KW-1133">Transmembrane helix</keyword>
<accession>A0A2P4XMV3</accession>
<dbReference type="Proteomes" id="UP000237271">
    <property type="component" value="Unassembled WGS sequence"/>
</dbReference>
<name>A0A2P4XMV3_9STRA</name>
<sequence length="92" mass="9817">MAAALEKNPSSLKKLVKDPEIIRSSASLNKRVASLKKDEISNLRQIFAKNRAKANQFDAGIKLIENAMTGAVAVGVVTLLILALLTVVSATK</sequence>
<reference evidence="2 3" key="1">
    <citation type="journal article" date="2017" name="Genome Biol. Evol.">
        <title>Phytophthora megakarya and P. palmivora, closely related causal agents of cacao black pod rot, underwent increases in genome sizes and gene numbers by different mechanisms.</title>
        <authorList>
            <person name="Ali S.S."/>
            <person name="Shao J."/>
            <person name="Lary D.J."/>
            <person name="Kronmiller B."/>
            <person name="Shen D."/>
            <person name="Strem M.D."/>
            <person name="Amoako-Attah I."/>
            <person name="Akrofi A.Y."/>
            <person name="Begoude B.A."/>
            <person name="Ten Hoopen G.M."/>
            <person name="Coulibaly K."/>
            <person name="Kebe B.I."/>
            <person name="Melnick R.L."/>
            <person name="Guiltinan M.J."/>
            <person name="Tyler B.M."/>
            <person name="Meinhardt L.W."/>
            <person name="Bailey B.A."/>
        </authorList>
    </citation>
    <scope>NUCLEOTIDE SEQUENCE [LARGE SCALE GENOMIC DNA]</scope>
    <source>
        <strain evidence="3">sbr112.9</strain>
    </source>
</reference>
<evidence type="ECO:0000313" key="2">
    <source>
        <dbReference type="EMBL" id="POM66890.1"/>
    </source>
</evidence>